<protein>
    <recommendedName>
        <fullName evidence="13">EndoU domain-containing protein</fullName>
    </recommendedName>
</protein>
<evidence type="ECO:0000256" key="8">
    <source>
        <dbReference type="ARBA" id="ARBA00022884"/>
    </source>
</evidence>
<evidence type="ECO:0000256" key="7">
    <source>
        <dbReference type="ARBA" id="ARBA00022801"/>
    </source>
</evidence>
<accession>A0A1I8PMU6</accession>
<keyword evidence="15" id="KW-1185">Reference proteome</keyword>
<dbReference type="EnsemblMetazoa" id="SCAU009492-RB">
    <property type="protein sequence ID" value="SCAU009492-PB"/>
    <property type="gene ID" value="SCAU009492"/>
</dbReference>
<evidence type="ECO:0000313" key="15">
    <source>
        <dbReference type="Proteomes" id="UP000095300"/>
    </source>
</evidence>
<feature type="region of interest" description="Disordered" evidence="12">
    <location>
        <begin position="521"/>
        <end position="540"/>
    </location>
</feature>
<evidence type="ECO:0000313" key="14">
    <source>
        <dbReference type="EnsemblMetazoa" id="SCAU009492-PB"/>
    </source>
</evidence>
<dbReference type="GO" id="GO:0016787">
    <property type="term" value="F:hydrolase activity"/>
    <property type="evidence" value="ECO:0007669"/>
    <property type="project" value="UniProtKB-KW"/>
</dbReference>
<keyword evidence="11" id="KW-0732">Signal</keyword>
<evidence type="ECO:0000256" key="12">
    <source>
        <dbReference type="SAM" id="MobiDB-lite"/>
    </source>
</evidence>
<feature type="compositionally biased region" description="Low complexity" evidence="12">
    <location>
        <begin position="241"/>
        <end position="255"/>
    </location>
</feature>
<feature type="chain" id="PRO_5026372637" description="EndoU domain-containing protein" evidence="11">
    <location>
        <begin position="29"/>
        <end position="761"/>
    </location>
</feature>
<dbReference type="GO" id="GO:0003723">
    <property type="term" value="F:RNA binding"/>
    <property type="evidence" value="ECO:0007669"/>
    <property type="project" value="UniProtKB-UniRule"/>
</dbReference>
<feature type="compositionally biased region" description="Polar residues" evidence="12">
    <location>
        <begin position="188"/>
        <end position="202"/>
    </location>
</feature>
<dbReference type="VEuPathDB" id="VectorBase:SCAU009492"/>
<feature type="region of interest" description="Disordered" evidence="12">
    <location>
        <begin position="91"/>
        <end position="494"/>
    </location>
</feature>
<comment type="subunit">
    <text evidence="3 11">Monomer.</text>
</comment>
<feature type="compositionally biased region" description="Polar residues" evidence="12">
    <location>
        <begin position="91"/>
        <end position="100"/>
    </location>
</feature>
<proteinExistence type="inferred from homology"/>
<feature type="domain" description="EndoU" evidence="13">
    <location>
        <begin position="498"/>
        <end position="761"/>
    </location>
</feature>
<dbReference type="GO" id="GO:0016829">
    <property type="term" value="F:lyase activity"/>
    <property type="evidence" value="ECO:0007669"/>
    <property type="project" value="UniProtKB-KW"/>
</dbReference>
<dbReference type="SUPFAM" id="SSF142877">
    <property type="entry name" value="EndoU-like"/>
    <property type="match status" value="1"/>
</dbReference>
<dbReference type="Pfam" id="PF09412">
    <property type="entry name" value="XendoU"/>
    <property type="match status" value="1"/>
</dbReference>
<evidence type="ECO:0000256" key="3">
    <source>
        <dbReference type="ARBA" id="ARBA00011245"/>
    </source>
</evidence>
<dbReference type="InterPro" id="IPR039787">
    <property type="entry name" value="ENDOU"/>
</dbReference>
<keyword evidence="8 11" id="KW-0694">RNA-binding</keyword>
<keyword evidence="9 11" id="KW-0464">Manganese</keyword>
<feature type="compositionally biased region" description="Pro residues" evidence="12">
    <location>
        <begin position="103"/>
        <end position="123"/>
    </location>
</feature>
<name>A0A1I8PMU6_STOCA</name>
<feature type="compositionally biased region" description="Basic and acidic residues" evidence="12">
    <location>
        <begin position="530"/>
        <end position="539"/>
    </location>
</feature>
<dbReference type="AlphaFoldDB" id="A0A1I8PMU6"/>
<organism evidence="14 15">
    <name type="scientific">Stomoxys calcitrans</name>
    <name type="common">Stable fly</name>
    <name type="synonym">Conops calcitrans</name>
    <dbReference type="NCBI Taxonomy" id="35570"/>
    <lineage>
        <taxon>Eukaryota</taxon>
        <taxon>Metazoa</taxon>
        <taxon>Ecdysozoa</taxon>
        <taxon>Arthropoda</taxon>
        <taxon>Hexapoda</taxon>
        <taxon>Insecta</taxon>
        <taxon>Pterygota</taxon>
        <taxon>Neoptera</taxon>
        <taxon>Endopterygota</taxon>
        <taxon>Diptera</taxon>
        <taxon>Brachycera</taxon>
        <taxon>Muscomorpha</taxon>
        <taxon>Muscoidea</taxon>
        <taxon>Muscidae</taxon>
        <taxon>Stomoxys</taxon>
    </lineage>
</organism>
<dbReference type="KEGG" id="scac:106082572"/>
<comment type="cofactor">
    <cofactor evidence="1 11">
        <name>Mn(2+)</name>
        <dbReference type="ChEBI" id="CHEBI:29035"/>
    </cofactor>
</comment>
<evidence type="ECO:0000256" key="1">
    <source>
        <dbReference type="ARBA" id="ARBA00001936"/>
    </source>
</evidence>
<evidence type="ECO:0000256" key="10">
    <source>
        <dbReference type="ARBA" id="ARBA00023239"/>
    </source>
</evidence>
<dbReference type="CDD" id="cd21159">
    <property type="entry name" value="XendoU"/>
    <property type="match status" value="1"/>
</dbReference>
<feature type="compositionally biased region" description="Basic and acidic residues" evidence="12">
    <location>
        <begin position="376"/>
        <end position="388"/>
    </location>
</feature>
<dbReference type="GO" id="GO:0046872">
    <property type="term" value="F:metal ion binding"/>
    <property type="evidence" value="ECO:0007669"/>
    <property type="project" value="UniProtKB-UniRule"/>
</dbReference>
<evidence type="ECO:0000256" key="4">
    <source>
        <dbReference type="ARBA" id="ARBA00022722"/>
    </source>
</evidence>
<feature type="compositionally biased region" description="Low complexity" evidence="12">
    <location>
        <begin position="442"/>
        <end position="463"/>
    </location>
</feature>
<dbReference type="PANTHER" id="PTHR12439">
    <property type="entry name" value="PLACENTAL PROTEIN 11-RELATED"/>
    <property type="match status" value="1"/>
</dbReference>
<keyword evidence="5 11" id="KW-0479">Metal-binding</keyword>
<dbReference type="PANTHER" id="PTHR12439:SF42">
    <property type="entry name" value="ENDORIBONUCLEASE-RELATED"/>
    <property type="match status" value="1"/>
</dbReference>
<dbReference type="GO" id="GO:0004521">
    <property type="term" value="F:RNA endonuclease activity"/>
    <property type="evidence" value="ECO:0007669"/>
    <property type="project" value="UniProtKB-UniRule"/>
</dbReference>
<gene>
    <name evidence="14" type="primary">106082572</name>
</gene>
<evidence type="ECO:0000256" key="11">
    <source>
        <dbReference type="RuleBase" id="RU367085"/>
    </source>
</evidence>
<feature type="compositionally biased region" description="Polar residues" evidence="12">
    <location>
        <begin position="268"/>
        <end position="281"/>
    </location>
</feature>
<feature type="compositionally biased region" description="Low complexity" evidence="12">
    <location>
        <begin position="321"/>
        <end position="333"/>
    </location>
</feature>
<comment type="similarity">
    <text evidence="2 11">Belongs to the ENDOU family.</text>
</comment>
<evidence type="ECO:0000256" key="2">
    <source>
        <dbReference type="ARBA" id="ARBA00010168"/>
    </source>
</evidence>
<evidence type="ECO:0000256" key="5">
    <source>
        <dbReference type="ARBA" id="ARBA00022723"/>
    </source>
</evidence>
<dbReference type="OrthoDB" id="430326at2759"/>
<sequence>MLLKRFKITPIVFLAVCCAVIQFEAAAAYKSEIAITPAPPEEETTKKSGFFSGVKSWFRGGDTTTTTTPLPVLAATTQNIPQTVAGTNYAAGSQQTTASGGPQRPPPLSLGPAPMVPLGPRPDTPSTSPWGGGGNPRQPPQWPEPQNPQGGNAQPQFPHPAAGGSATAGGNYMPGGAHIPGGAIMPGGSSTTIKPTQPQSPHNVPGNLPRPAAGSPSNVPSQGGGQFNFPSSTSSTQSNLPQPGSSQPTSSTVQGNQHNLPRPGVSPNFPTSQSSTNQNIRPGQANMPGFGPYQPPKTQPSGFDLSYGGGSGGGFSRPSQPAGRPGFGPAPAGTSTTVIPGRGTPTPTAISTGPTTSTTTPKVPQMDFDLRLGQTDPKKPSTPTKEDYPALPAPRRPSTGGVKEDFPSLPVPKSPVPTPSSPVSPSSPSAWNKPLPTPASVGPAATPTTAKTPTPHSPAAPAGGAAGGSGVSFVPHTGGRTTPRTPLPSSSDGNALATDAEIQTLTETLYTKETNSQLSLITVSPQGKTRSIDSTDEAPKPLLDVNSKVLESPTVAKMQVLFNNYEQDTLTNEHVTPNERKEENDFVDAVMATNVMRQAMLFLQNKGIVGPDPKTHRDMVKELWFTQYSRGSGKIGSSGFEHVFVNEVKNGTIIGLHNWLYFADEEKAGRLDYKGYLNQLDMGTKAKIMKVRFTHNGLNKPVNTLFVGTSPELELALYTVCFKLRPDRTCPVSLGNSKFGVVTYSWRYRGKSLIGSAYPEI</sequence>
<feature type="compositionally biased region" description="Pro residues" evidence="12">
    <location>
        <begin position="137"/>
        <end position="146"/>
    </location>
</feature>
<feature type="signal peptide" evidence="11">
    <location>
        <begin position="1"/>
        <end position="28"/>
    </location>
</feature>
<dbReference type="InterPro" id="IPR018998">
    <property type="entry name" value="EndoU_C"/>
</dbReference>
<evidence type="ECO:0000256" key="6">
    <source>
        <dbReference type="ARBA" id="ARBA00022759"/>
    </source>
</evidence>
<keyword evidence="6 11" id="KW-0255">Endonuclease</keyword>
<evidence type="ECO:0000256" key="9">
    <source>
        <dbReference type="ARBA" id="ARBA00023211"/>
    </source>
</evidence>
<feature type="compositionally biased region" description="Polar residues" evidence="12">
    <location>
        <begin position="228"/>
        <end position="240"/>
    </location>
</feature>
<feature type="compositionally biased region" description="Low complexity" evidence="12">
    <location>
        <begin position="343"/>
        <end position="361"/>
    </location>
</feature>
<evidence type="ECO:0000259" key="13">
    <source>
        <dbReference type="PROSITE" id="PS51959"/>
    </source>
</evidence>
<keyword evidence="4 11" id="KW-0540">Nuclease</keyword>
<feature type="compositionally biased region" description="Pro residues" evidence="12">
    <location>
        <begin position="409"/>
        <end position="422"/>
    </location>
</feature>
<reference evidence="14" key="1">
    <citation type="submission" date="2020-05" db="UniProtKB">
        <authorList>
            <consortium name="EnsemblMetazoa"/>
        </authorList>
    </citation>
    <scope>IDENTIFICATION</scope>
    <source>
        <strain evidence="14">USDA</strain>
    </source>
</reference>
<dbReference type="Proteomes" id="UP000095300">
    <property type="component" value="Unassembled WGS sequence"/>
</dbReference>
<dbReference type="PROSITE" id="PS51959">
    <property type="entry name" value="ENDOU"/>
    <property type="match status" value="1"/>
</dbReference>
<keyword evidence="10" id="KW-0456">Lyase</keyword>
<feature type="compositionally biased region" description="Low complexity" evidence="12">
    <location>
        <begin position="147"/>
        <end position="156"/>
    </location>
</feature>
<keyword evidence="7 11" id="KW-0378">Hydrolase</keyword>
<dbReference type="InterPro" id="IPR037227">
    <property type="entry name" value="EndoU-like"/>
</dbReference>